<keyword evidence="2" id="KW-1185">Reference proteome</keyword>
<dbReference type="EMBL" id="ML994621">
    <property type="protein sequence ID" value="KAF2189321.1"/>
    <property type="molecule type" value="Genomic_DNA"/>
</dbReference>
<name>A0A6A6EBU7_9PEZI</name>
<reference evidence="1" key="1">
    <citation type="journal article" date="2020" name="Stud. Mycol.">
        <title>101 Dothideomycetes genomes: a test case for predicting lifestyles and emergence of pathogens.</title>
        <authorList>
            <person name="Haridas S."/>
            <person name="Albert R."/>
            <person name="Binder M."/>
            <person name="Bloem J."/>
            <person name="Labutti K."/>
            <person name="Salamov A."/>
            <person name="Andreopoulos B."/>
            <person name="Baker S."/>
            <person name="Barry K."/>
            <person name="Bills G."/>
            <person name="Bluhm B."/>
            <person name="Cannon C."/>
            <person name="Castanera R."/>
            <person name="Culley D."/>
            <person name="Daum C."/>
            <person name="Ezra D."/>
            <person name="Gonzalez J."/>
            <person name="Henrissat B."/>
            <person name="Kuo A."/>
            <person name="Liang C."/>
            <person name="Lipzen A."/>
            <person name="Lutzoni F."/>
            <person name="Magnuson J."/>
            <person name="Mondo S."/>
            <person name="Nolan M."/>
            <person name="Ohm R."/>
            <person name="Pangilinan J."/>
            <person name="Park H.-J."/>
            <person name="Ramirez L."/>
            <person name="Alfaro M."/>
            <person name="Sun H."/>
            <person name="Tritt A."/>
            <person name="Yoshinaga Y."/>
            <person name="Zwiers L.-H."/>
            <person name="Turgeon B."/>
            <person name="Goodwin S."/>
            <person name="Spatafora J."/>
            <person name="Crous P."/>
            <person name="Grigoriev I."/>
        </authorList>
    </citation>
    <scope>NUCLEOTIDE SEQUENCE</scope>
    <source>
        <strain evidence="1">CBS 207.26</strain>
    </source>
</reference>
<sequence length="205" mass="22957">EPGRVCIKRGVPCRNNVWKHAVIDGINYTPTRGIQSDQKIYRAGESPRMTCSSYIDFDRPLVGESGDSFVVSLRMRVWASANPDKSADSYGIHRSGYYDLSTARWRARNTKACLHVRREGDAVTLDPGCVALSHVDGSVGHVHAKVFILLTARNTPARWRALVNYTALTTENYDPLHIMLRGDDCCFRCAVDQVITLPGSWYLIL</sequence>
<accession>A0A6A6EBU7</accession>
<evidence type="ECO:0000313" key="1">
    <source>
        <dbReference type="EMBL" id="KAF2189321.1"/>
    </source>
</evidence>
<evidence type="ECO:0000313" key="2">
    <source>
        <dbReference type="Proteomes" id="UP000800200"/>
    </source>
</evidence>
<protein>
    <submittedName>
        <fullName evidence="1">Uncharacterized protein</fullName>
    </submittedName>
</protein>
<feature type="non-terminal residue" evidence="1">
    <location>
        <position position="1"/>
    </location>
</feature>
<dbReference type="Proteomes" id="UP000800200">
    <property type="component" value="Unassembled WGS sequence"/>
</dbReference>
<gene>
    <name evidence="1" type="ORF">K469DRAFT_563022</name>
</gene>
<dbReference type="OrthoDB" id="4753470at2759"/>
<proteinExistence type="predicted"/>
<dbReference type="AlphaFoldDB" id="A0A6A6EBU7"/>
<organism evidence="1 2">
    <name type="scientific">Zopfia rhizophila CBS 207.26</name>
    <dbReference type="NCBI Taxonomy" id="1314779"/>
    <lineage>
        <taxon>Eukaryota</taxon>
        <taxon>Fungi</taxon>
        <taxon>Dikarya</taxon>
        <taxon>Ascomycota</taxon>
        <taxon>Pezizomycotina</taxon>
        <taxon>Dothideomycetes</taxon>
        <taxon>Dothideomycetes incertae sedis</taxon>
        <taxon>Zopfiaceae</taxon>
        <taxon>Zopfia</taxon>
    </lineage>
</organism>